<dbReference type="Pfam" id="PF10908">
    <property type="entry name" value="Tlde1_dom"/>
    <property type="match status" value="1"/>
</dbReference>
<sequence length="362" mass="38755">MNKASRLAAFDAKPVVPLTAQLIQSHAEKTSAASNAALALAKKTNRLPVAVAQLQPVAVSDNPRFNKEDALEAPATVVETAAAASGDDDADRIIIPSKEAVAAAEMPAMLALAEAGPRVVPAPVEPTRVNSAVDKPAEVEVAEADSGQQPFDLVLAPDENSVPLPMARPDGLVGKPVPASKGSQRTAEPVLAYAKPNSPIEDDEDDAVPRYDKPVFTPRLRAGVAIYDIENATVYLPNGERLEAHSGLGKMRDNPRYIDQKMRGPTPPHTYNLTMREALFHGVAAIRLTPVQGSDAIFNRVGLLAHTYMLGRNGDSNGCVSFKDYKRFLAAYRRGDIRQLVVVPRMNNKPASTLASLFSSRT</sequence>
<name>A0ABR9IIE5_RHIVS</name>
<evidence type="ECO:0000313" key="2">
    <source>
        <dbReference type="EMBL" id="MBE1502950.1"/>
    </source>
</evidence>
<keyword evidence="3" id="KW-1185">Reference proteome</keyword>
<feature type="domain" description="Tlde1" evidence="1">
    <location>
        <begin position="241"/>
        <end position="346"/>
    </location>
</feature>
<protein>
    <recommendedName>
        <fullName evidence="1">Tlde1 domain-containing protein</fullName>
    </recommendedName>
</protein>
<dbReference type="EMBL" id="JADBEC010000001">
    <property type="protein sequence ID" value="MBE1502950.1"/>
    <property type="molecule type" value="Genomic_DNA"/>
</dbReference>
<organism evidence="2 3">
    <name type="scientific">Rhizobium viscosum</name>
    <name type="common">Arthrobacter viscosus</name>
    <dbReference type="NCBI Taxonomy" id="1673"/>
    <lineage>
        <taxon>Bacteria</taxon>
        <taxon>Pseudomonadati</taxon>
        <taxon>Pseudomonadota</taxon>
        <taxon>Alphaproteobacteria</taxon>
        <taxon>Hyphomicrobiales</taxon>
        <taxon>Rhizobiaceae</taxon>
        <taxon>Rhizobium/Agrobacterium group</taxon>
        <taxon>Rhizobium</taxon>
    </lineage>
</organism>
<reference evidence="2 3" key="1">
    <citation type="submission" date="2020-10" db="EMBL/GenBank/DDBJ databases">
        <title>Sequencing the genomes of 1000 actinobacteria strains.</title>
        <authorList>
            <person name="Klenk H.-P."/>
        </authorList>
    </citation>
    <scope>NUCLEOTIDE SEQUENCE [LARGE SCALE GENOMIC DNA]</scope>
    <source>
        <strain evidence="2 3">DSM 7307</strain>
    </source>
</reference>
<proteinExistence type="predicted"/>
<gene>
    <name evidence="2" type="ORF">H4W29_000131</name>
</gene>
<evidence type="ECO:0000259" key="1">
    <source>
        <dbReference type="Pfam" id="PF10908"/>
    </source>
</evidence>
<comment type="caution">
    <text evidence="2">The sequence shown here is derived from an EMBL/GenBank/DDBJ whole genome shotgun (WGS) entry which is preliminary data.</text>
</comment>
<dbReference type="Proteomes" id="UP000620262">
    <property type="component" value="Unassembled WGS sequence"/>
</dbReference>
<dbReference type="InterPro" id="IPR021225">
    <property type="entry name" value="Tlde1_dom"/>
</dbReference>
<evidence type="ECO:0000313" key="3">
    <source>
        <dbReference type="Proteomes" id="UP000620262"/>
    </source>
</evidence>
<accession>A0ABR9IIE5</accession>